<dbReference type="OrthoDB" id="18440at2759"/>
<dbReference type="InterPro" id="IPR013087">
    <property type="entry name" value="Znf_C2H2_type"/>
</dbReference>
<evidence type="ECO:0000259" key="2">
    <source>
        <dbReference type="PROSITE" id="PS50157"/>
    </source>
</evidence>
<evidence type="ECO:0000313" key="4">
    <source>
        <dbReference type="Proteomes" id="UP000708148"/>
    </source>
</evidence>
<feature type="domain" description="C2H2-type" evidence="2">
    <location>
        <begin position="79"/>
        <end position="109"/>
    </location>
</feature>
<keyword evidence="4" id="KW-1185">Reference proteome</keyword>
<dbReference type="GO" id="GO:0008270">
    <property type="term" value="F:zinc ion binding"/>
    <property type="evidence" value="ECO:0007669"/>
    <property type="project" value="UniProtKB-KW"/>
</dbReference>
<keyword evidence="1" id="KW-0863">Zinc-finger</keyword>
<protein>
    <recommendedName>
        <fullName evidence="2">C2H2-type domain-containing protein</fullName>
    </recommendedName>
</protein>
<dbReference type="AlphaFoldDB" id="A0A8S1J8B6"/>
<keyword evidence="1" id="KW-0862">Zinc</keyword>
<feature type="non-terminal residue" evidence="3">
    <location>
        <position position="1"/>
    </location>
</feature>
<dbReference type="SMART" id="SM00355">
    <property type="entry name" value="ZnF_C2H2"/>
    <property type="match status" value="2"/>
</dbReference>
<comment type="caution">
    <text evidence="3">The sequence shown here is derived from an EMBL/GenBank/DDBJ whole genome shotgun (WGS) entry which is preliminary data.</text>
</comment>
<sequence length="109" mass="12360">NVERELLAQQGPRTLSKEDEEKLLKEVAQIAEIPTNLSLRPECSICHRRLPTEHLLSLHLSEAHDSFFAAQAAKKLCVFECLVEGCGKKFCGPQQRKQHLRDVHCFPKG</sequence>
<gene>
    <name evidence="3" type="ORF">OSTQU699_LOCUS7296</name>
</gene>
<evidence type="ECO:0000256" key="1">
    <source>
        <dbReference type="PROSITE-ProRule" id="PRU00042"/>
    </source>
</evidence>
<name>A0A8S1J8B6_9CHLO</name>
<dbReference type="PANTHER" id="PTHR21354">
    <property type="entry name" value="ZINC FINGER PROTEIN 511"/>
    <property type="match status" value="1"/>
</dbReference>
<dbReference type="PANTHER" id="PTHR21354:SF0">
    <property type="entry name" value="ZINC FINGER PROTEIN 511"/>
    <property type="match status" value="1"/>
</dbReference>
<proteinExistence type="predicted"/>
<dbReference type="EMBL" id="CAJHUC010001663">
    <property type="protein sequence ID" value="CAD7701939.1"/>
    <property type="molecule type" value="Genomic_DNA"/>
</dbReference>
<dbReference type="InterPro" id="IPR039258">
    <property type="entry name" value="ZNF511"/>
</dbReference>
<dbReference type="Proteomes" id="UP000708148">
    <property type="component" value="Unassembled WGS sequence"/>
</dbReference>
<accession>A0A8S1J8B6</accession>
<keyword evidence="1" id="KW-0479">Metal-binding</keyword>
<evidence type="ECO:0000313" key="3">
    <source>
        <dbReference type="EMBL" id="CAD7701939.1"/>
    </source>
</evidence>
<dbReference type="PROSITE" id="PS00028">
    <property type="entry name" value="ZINC_FINGER_C2H2_1"/>
    <property type="match status" value="1"/>
</dbReference>
<organism evidence="3 4">
    <name type="scientific">Ostreobium quekettii</name>
    <dbReference type="NCBI Taxonomy" id="121088"/>
    <lineage>
        <taxon>Eukaryota</taxon>
        <taxon>Viridiplantae</taxon>
        <taxon>Chlorophyta</taxon>
        <taxon>core chlorophytes</taxon>
        <taxon>Ulvophyceae</taxon>
        <taxon>TCBD clade</taxon>
        <taxon>Bryopsidales</taxon>
        <taxon>Ostreobineae</taxon>
        <taxon>Ostreobiaceae</taxon>
        <taxon>Ostreobium</taxon>
    </lineage>
</organism>
<dbReference type="PROSITE" id="PS50157">
    <property type="entry name" value="ZINC_FINGER_C2H2_2"/>
    <property type="match status" value="1"/>
</dbReference>
<reference evidence="3" key="1">
    <citation type="submission" date="2020-12" db="EMBL/GenBank/DDBJ databases">
        <authorList>
            <person name="Iha C."/>
        </authorList>
    </citation>
    <scope>NUCLEOTIDE SEQUENCE</scope>
</reference>